<dbReference type="GO" id="GO:0003677">
    <property type="term" value="F:DNA binding"/>
    <property type="evidence" value="ECO:0007669"/>
    <property type="project" value="UniProtKB-KW"/>
</dbReference>
<keyword evidence="2" id="KW-0238">DNA-binding</keyword>
<sequence length="113" mass="11670">QQQQQQQQSVALEGAPMLPPARPTGGGSGDDVAVLLGIDTLPAGELCGTDTSMVLPEDVRGGLVADYSAAMARSMVTHGRLGVSGDVSLTLGLRHAGNMPETGRFPVRHFEGC</sequence>
<reference evidence="2" key="1">
    <citation type="submission" date="2015-07" db="EMBL/GenBank/DDBJ databases">
        <title>Transcriptome Assembly of Anthurium amnicola.</title>
        <authorList>
            <person name="Suzuki J."/>
        </authorList>
    </citation>
    <scope>NUCLEOTIDE SEQUENCE</scope>
</reference>
<feature type="region of interest" description="Disordered" evidence="1">
    <location>
        <begin position="1"/>
        <end position="31"/>
    </location>
</feature>
<accession>A0A1D1Z060</accession>
<keyword evidence="2" id="KW-0371">Homeobox</keyword>
<dbReference type="EMBL" id="GDJX01007646">
    <property type="protein sequence ID" value="JAT60290.1"/>
    <property type="molecule type" value="Transcribed_RNA"/>
</dbReference>
<dbReference type="AlphaFoldDB" id="A0A1D1Z060"/>
<feature type="non-terminal residue" evidence="2">
    <location>
        <position position="1"/>
    </location>
</feature>
<gene>
    <name evidence="2" type="primary">BLH2_1</name>
    <name evidence="2" type="ORF">g.77997</name>
</gene>
<name>A0A1D1Z060_9ARAE</name>
<evidence type="ECO:0000256" key="1">
    <source>
        <dbReference type="SAM" id="MobiDB-lite"/>
    </source>
</evidence>
<proteinExistence type="predicted"/>
<organism evidence="2">
    <name type="scientific">Anthurium amnicola</name>
    <dbReference type="NCBI Taxonomy" id="1678845"/>
    <lineage>
        <taxon>Eukaryota</taxon>
        <taxon>Viridiplantae</taxon>
        <taxon>Streptophyta</taxon>
        <taxon>Embryophyta</taxon>
        <taxon>Tracheophyta</taxon>
        <taxon>Spermatophyta</taxon>
        <taxon>Magnoliopsida</taxon>
        <taxon>Liliopsida</taxon>
        <taxon>Araceae</taxon>
        <taxon>Pothoideae</taxon>
        <taxon>Potheae</taxon>
        <taxon>Anthurium</taxon>
    </lineage>
</organism>
<evidence type="ECO:0000313" key="2">
    <source>
        <dbReference type="EMBL" id="JAT60290.1"/>
    </source>
</evidence>
<protein>
    <submittedName>
        <fullName evidence="2">BEL1-like homeodomain protein 2</fullName>
    </submittedName>
</protein>